<protein>
    <submittedName>
        <fullName evidence="2">Uncharacterized protein</fullName>
    </submittedName>
</protein>
<dbReference type="STRING" id="1231657.A0A1Y1ZLV8"/>
<reference evidence="2 3" key="1">
    <citation type="submission" date="2016-07" db="EMBL/GenBank/DDBJ databases">
        <title>Pervasive Adenine N6-methylation of Active Genes in Fungi.</title>
        <authorList>
            <consortium name="DOE Joint Genome Institute"/>
            <person name="Mondo S.J."/>
            <person name="Dannebaum R.O."/>
            <person name="Kuo R.C."/>
            <person name="Labutti K."/>
            <person name="Haridas S."/>
            <person name="Kuo A."/>
            <person name="Salamov A."/>
            <person name="Ahrendt S.R."/>
            <person name="Lipzen A."/>
            <person name="Sullivan W."/>
            <person name="Andreopoulos W.B."/>
            <person name="Clum A."/>
            <person name="Lindquist E."/>
            <person name="Daum C."/>
            <person name="Ramamoorthy G.K."/>
            <person name="Gryganskyi A."/>
            <person name="Culley D."/>
            <person name="Magnuson J.K."/>
            <person name="James T.Y."/>
            <person name="O'Malley M.A."/>
            <person name="Stajich J.E."/>
            <person name="Spatafora J.W."/>
            <person name="Visel A."/>
            <person name="Grigoriev I.V."/>
        </authorList>
    </citation>
    <scope>NUCLEOTIDE SEQUENCE [LARGE SCALE GENOMIC DNA]</scope>
    <source>
        <strain evidence="2 3">CBS 115471</strain>
    </source>
</reference>
<dbReference type="Gene3D" id="3.30.9.10">
    <property type="entry name" value="D-Amino Acid Oxidase, subunit A, domain 2"/>
    <property type="match status" value="1"/>
</dbReference>
<dbReference type="Proteomes" id="UP000193144">
    <property type="component" value="Unassembled WGS sequence"/>
</dbReference>
<feature type="compositionally biased region" description="Acidic residues" evidence="1">
    <location>
        <begin position="160"/>
        <end position="172"/>
    </location>
</feature>
<keyword evidence="3" id="KW-1185">Reference proteome</keyword>
<organism evidence="2 3">
    <name type="scientific">Clohesyomyces aquaticus</name>
    <dbReference type="NCBI Taxonomy" id="1231657"/>
    <lineage>
        <taxon>Eukaryota</taxon>
        <taxon>Fungi</taxon>
        <taxon>Dikarya</taxon>
        <taxon>Ascomycota</taxon>
        <taxon>Pezizomycotina</taxon>
        <taxon>Dothideomycetes</taxon>
        <taxon>Pleosporomycetidae</taxon>
        <taxon>Pleosporales</taxon>
        <taxon>Lindgomycetaceae</taxon>
        <taxon>Clohesyomyces</taxon>
    </lineage>
</organism>
<gene>
    <name evidence="2" type="ORF">BCR34DRAFT_330834</name>
</gene>
<dbReference type="Gene3D" id="3.50.50.60">
    <property type="entry name" value="FAD/NAD(P)-binding domain"/>
    <property type="match status" value="2"/>
</dbReference>
<dbReference type="InterPro" id="IPR036188">
    <property type="entry name" value="FAD/NAD-bd_sf"/>
</dbReference>
<evidence type="ECO:0000313" key="2">
    <source>
        <dbReference type="EMBL" id="ORY11251.1"/>
    </source>
</evidence>
<dbReference type="SUPFAM" id="SSF51905">
    <property type="entry name" value="FAD/NAD(P)-binding domain"/>
    <property type="match status" value="1"/>
</dbReference>
<dbReference type="AlphaFoldDB" id="A0A1Y1ZLV8"/>
<evidence type="ECO:0000256" key="1">
    <source>
        <dbReference type="SAM" id="MobiDB-lite"/>
    </source>
</evidence>
<comment type="caution">
    <text evidence="2">The sequence shown here is derived from an EMBL/GenBank/DDBJ whole genome shotgun (WGS) entry which is preliminary data.</text>
</comment>
<accession>A0A1Y1ZLV8</accession>
<dbReference type="EMBL" id="MCFA01000063">
    <property type="protein sequence ID" value="ORY11251.1"/>
    <property type="molecule type" value="Genomic_DNA"/>
</dbReference>
<proteinExistence type="predicted"/>
<name>A0A1Y1ZLV8_9PLEO</name>
<feature type="region of interest" description="Disordered" evidence="1">
    <location>
        <begin position="160"/>
        <end position="192"/>
    </location>
</feature>
<evidence type="ECO:0000313" key="3">
    <source>
        <dbReference type="Proteomes" id="UP000193144"/>
    </source>
</evidence>
<sequence length="306" mass="34763">MIAAVTYSTRDGADVRIRADNLVIAAGAWTERLFDKLFPRSDVDLQFDAPSAKDYLVLQNQLVPLVENSINKVSLDDVVGHQLDFIGRLDETIWVGSELDATPILPPPGTVIHPDQKTIEELYEYSKRWVRTDFRPGYDPENEYPEDEYPEEEFLEEYNPELEGPEEEEDEPPPPQPAIRRSSASTPEPRPLYSPRIVQRVRTFLPRTVSGCPVIAEVTTAKLITGVPFNPPGHRSGVFINSGHYIDGLYQAIGSGLLMAHLILGRKPELDMEHFGLHYKSERWRNWSDLGERDEVSAKRLKEEEV</sequence>
<dbReference type="OrthoDB" id="5425653at2759"/>